<reference evidence="1" key="2">
    <citation type="submission" date="2023-06" db="EMBL/GenBank/DDBJ databases">
        <authorList>
            <person name="Ma L."/>
            <person name="Liu K.-W."/>
            <person name="Li Z."/>
            <person name="Hsiao Y.-Y."/>
            <person name="Qi Y."/>
            <person name="Fu T."/>
            <person name="Tang G."/>
            <person name="Zhang D."/>
            <person name="Sun W.-H."/>
            <person name="Liu D.-K."/>
            <person name="Li Y."/>
            <person name="Chen G.-Z."/>
            <person name="Liu X.-D."/>
            <person name="Liao X.-Y."/>
            <person name="Jiang Y.-T."/>
            <person name="Yu X."/>
            <person name="Hao Y."/>
            <person name="Huang J."/>
            <person name="Zhao X.-W."/>
            <person name="Ke S."/>
            <person name="Chen Y.-Y."/>
            <person name="Wu W.-L."/>
            <person name="Hsu J.-L."/>
            <person name="Lin Y.-F."/>
            <person name="Huang M.-D."/>
            <person name="Li C.-Y."/>
            <person name="Huang L."/>
            <person name="Wang Z.-W."/>
            <person name="Zhao X."/>
            <person name="Zhong W.-Y."/>
            <person name="Peng D.-H."/>
            <person name="Ahmad S."/>
            <person name="Lan S."/>
            <person name="Zhang J.-S."/>
            <person name="Tsai W.-C."/>
            <person name="Van De Peer Y."/>
            <person name="Liu Z.-J."/>
        </authorList>
    </citation>
    <scope>NUCLEOTIDE SEQUENCE</scope>
    <source>
        <strain evidence="1">SCP</strain>
        <tissue evidence="1">Leaves</tissue>
    </source>
</reference>
<evidence type="ECO:0000313" key="2">
    <source>
        <dbReference type="Proteomes" id="UP001179952"/>
    </source>
</evidence>
<keyword evidence="2" id="KW-1185">Reference proteome</keyword>
<evidence type="ECO:0008006" key="3">
    <source>
        <dbReference type="Google" id="ProtNLM"/>
    </source>
</evidence>
<evidence type="ECO:0000313" key="1">
    <source>
        <dbReference type="EMBL" id="KAK1275778.1"/>
    </source>
</evidence>
<organism evidence="1 2">
    <name type="scientific">Acorus gramineus</name>
    <name type="common">Dwarf sweet flag</name>
    <dbReference type="NCBI Taxonomy" id="55184"/>
    <lineage>
        <taxon>Eukaryota</taxon>
        <taxon>Viridiplantae</taxon>
        <taxon>Streptophyta</taxon>
        <taxon>Embryophyta</taxon>
        <taxon>Tracheophyta</taxon>
        <taxon>Spermatophyta</taxon>
        <taxon>Magnoliopsida</taxon>
        <taxon>Liliopsida</taxon>
        <taxon>Acoraceae</taxon>
        <taxon>Acorus</taxon>
    </lineage>
</organism>
<proteinExistence type="predicted"/>
<dbReference type="EMBL" id="JAUJYN010000003">
    <property type="protein sequence ID" value="KAK1275778.1"/>
    <property type="molecule type" value="Genomic_DNA"/>
</dbReference>
<protein>
    <recommendedName>
        <fullName evidence="3">Transmembrane protein</fullName>
    </recommendedName>
</protein>
<name>A0AAV9BH37_ACOGR</name>
<reference evidence="1" key="1">
    <citation type="journal article" date="2023" name="Nat. Commun.">
        <title>Diploid and tetraploid genomes of Acorus and the evolution of monocots.</title>
        <authorList>
            <person name="Ma L."/>
            <person name="Liu K.W."/>
            <person name="Li Z."/>
            <person name="Hsiao Y.Y."/>
            <person name="Qi Y."/>
            <person name="Fu T."/>
            <person name="Tang G.D."/>
            <person name="Zhang D."/>
            <person name="Sun W.H."/>
            <person name="Liu D.K."/>
            <person name="Li Y."/>
            <person name="Chen G.Z."/>
            <person name="Liu X.D."/>
            <person name="Liao X.Y."/>
            <person name="Jiang Y.T."/>
            <person name="Yu X."/>
            <person name="Hao Y."/>
            <person name="Huang J."/>
            <person name="Zhao X.W."/>
            <person name="Ke S."/>
            <person name="Chen Y.Y."/>
            <person name="Wu W.L."/>
            <person name="Hsu J.L."/>
            <person name="Lin Y.F."/>
            <person name="Huang M.D."/>
            <person name="Li C.Y."/>
            <person name="Huang L."/>
            <person name="Wang Z.W."/>
            <person name="Zhao X."/>
            <person name="Zhong W.Y."/>
            <person name="Peng D.H."/>
            <person name="Ahmad S."/>
            <person name="Lan S."/>
            <person name="Zhang J.S."/>
            <person name="Tsai W.C."/>
            <person name="Van de Peer Y."/>
            <person name="Liu Z.J."/>
        </authorList>
    </citation>
    <scope>NUCLEOTIDE SEQUENCE</scope>
    <source>
        <strain evidence="1">SCP</strain>
    </source>
</reference>
<sequence>MSNVWLAVGIPAGVVQRHQEVVDMWRVGRHHLCSSSGQACVRRLLRFIVLAVAWSIWRAWNALIFRGQQAYMENVHDEGASRVTDPSSAVPGMPWRFP</sequence>
<accession>A0AAV9BH37</accession>
<dbReference type="AlphaFoldDB" id="A0AAV9BH37"/>
<gene>
    <name evidence="1" type="ORF">QJS04_geneDACA011678</name>
</gene>
<dbReference type="Proteomes" id="UP001179952">
    <property type="component" value="Unassembled WGS sequence"/>
</dbReference>
<comment type="caution">
    <text evidence="1">The sequence shown here is derived from an EMBL/GenBank/DDBJ whole genome shotgun (WGS) entry which is preliminary data.</text>
</comment>